<evidence type="ECO:0000313" key="5">
    <source>
        <dbReference type="EMBL" id="MFD1643157.1"/>
    </source>
</evidence>
<dbReference type="InterPro" id="IPR050399">
    <property type="entry name" value="HPr"/>
</dbReference>
<dbReference type="EMBL" id="JBHUDM010000004">
    <property type="protein sequence ID" value="MFD1643157.1"/>
    <property type="molecule type" value="Genomic_DNA"/>
</dbReference>
<dbReference type="SUPFAM" id="SSF55594">
    <property type="entry name" value="HPr-like"/>
    <property type="match status" value="1"/>
</dbReference>
<keyword evidence="2" id="KW-0963">Cytoplasm</keyword>
<evidence type="ECO:0000256" key="3">
    <source>
        <dbReference type="ARBA" id="ARBA00022683"/>
    </source>
</evidence>
<dbReference type="RefSeq" id="WP_303646948.1">
    <property type="nucleotide sequence ID" value="NZ_JANHDJ010000004.1"/>
</dbReference>
<evidence type="ECO:0000256" key="2">
    <source>
        <dbReference type="ARBA" id="ARBA00022490"/>
    </source>
</evidence>
<dbReference type="PANTHER" id="PTHR33705:SF2">
    <property type="entry name" value="PHOSPHOCARRIER PROTEIN NPR"/>
    <property type="match status" value="1"/>
</dbReference>
<dbReference type="NCBIfam" id="TIGR01003">
    <property type="entry name" value="PTS_HPr_family"/>
    <property type="match status" value="1"/>
</dbReference>
<keyword evidence="3" id="KW-0598">Phosphotransferase system</keyword>
<dbReference type="GO" id="GO:0005737">
    <property type="term" value="C:cytoplasm"/>
    <property type="evidence" value="ECO:0007669"/>
    <property type="project" value="UniProtKB-SubCell"/>
</dbReference>
<name>A0ABD6DAL3_9EURY</name>
<organism evidence="5 6">
    <name type="scientific">Halohasta litorea</name>
    <dbReference type="NCBI Taxonomy" id="869891"/>
    <lineage>
        <taxon>Archaea</taxon>
        <taxon>Methanobacteriati</taxon>
        <taxon>Methanobacteriota</taxon>
        <taxon>Stenosarchaea group</taxon>
        <taxon>Halobacteria</taxon>
        <taxon>Halobacteriales</taxon>
        <taxon>Haloferacaceae</taxon>
        <taxon>Halohasta</taxon>
    </lineage>
</organism>
<dbReference type="CDD" id="cd00367">
    <property type="entry name" value="PTS-HPr_like"/>
    <property type="match status" value="1"/>
</dbReference>
<dbReference type="PANTHER" id="PTHR33705">
    <property type="entry name" value="PHOSPHOCARRIER PROTEIN HPR"/>
    <property type="match status" value="1"/>
</dbReference>
<reference evidence="5 6" key="1">
    <citation type="journal article" date="2019" name="Int. J. Syst. Evol. Microbiol.">
        <title>The Global Catalogue of Microorganisms (GCM) 10K type strain sequencing project: providing services to taxonomists for standard genome sequencing and annotation.</title>
        <authorList>
            <consortium name="The Broad Institute Genomics Platform"/>
            <consortium name="The Broad Institute Genome Sequencing Center for Infectious Disease"/>
            <person name="Wu L."/>
            <person name="Ma J."/>
        </authorList>
    </citation>
    <scope>NUCLEOTIDE SEQUENCE [LARGE SCALE GENOMIC DNA]</scope>
    <source>
        <strain evidence="5 6">CGMCC 1.10593</strain>
    </source>
</reference>
<dbReference type="PROSITE" id="PS51350">
    <property type="entry name" value="PTS_HPR_DOM"/>
    <property type="match status" value="1"/>
</dbReference>
<comment type="caution">
    <text evidence="5">The sequence shown here is derived from an EMBL/GenBank/DDBJ whole genome shotgun (WGS) entry which is preliminary data.</text>
</comment>
<accession>A0ABD6DAL3</accession>
<sequence length="93" mass="9458">MIERTITVVPEDGLHARPASKVVTAANSYDSQVTIGPAGSDGVDAASMLAVTGLGVGPGDDVDITADGPDEADAVDELESILTTPEHDTEHTT</sequence>
<dbReference type="GO" id="GO:0009401">
    <property type="term" value="P:phosphoenolpyruvate-dependent sugar phosphotransferase system"/>
    <property type="evidence" value="ECO:0007669"/>
    <property type="project" value="UniProtKB-KW"/>
</dbReference>
<evidence type="ECO:0000313" key="6">
    <source>
        <dbReference type="Proteomes" id="UP001597052"/>
    </source>
</evidence>
<dbReference type="InterPro" id="IPR035895">
    <property type="entry name" value="HPr-like_sf"/>
</dbReference>
<gene>
    <name evidence="5" type="ORF">ACFSBW_14870</name>
</gene>
<dbReference type="PRINTS" id="PR00107">
    <property type="entry name" value="PHOSPHOCPHPR"/>
</dbReference>
<dbReference type="PROSITE" id="PS00369">
    <property type="entry name" value="PTS_HPR_HIS"/>
    <property type="match status" value="1"/>
</dbReference>
<keyword evidence="6" id="KW-1185">Reference proteome</keyword>
<dbReference type="AlphaFoldDB" id="A0ABD6DAL3"/>
<dbReference type="Pfam" id="PF00381">
    <property type="entry name" value="PTS-HPr"/>
    <property type="match status" value="1"/>
</dbReference>
<dbReference type="Gene3D" id="3.30.1340.10">
    <property type="entry name" value="HPr-like"/>
    <property type="match status" value="1"/>
</dbReference>
<evidence type="ECO:0000256" key="1">
    <source>
        <dbReference type="ARBA" id="ARBA00004496"/>
    </source>
</evidence>
<comment type="subcellular location">
    <subcellularLocation>
        <location evidence="1">Cytoplasm</location>
    </subcellularLocation>
</comment>
<dbReference type="Proteomes" id="UP001597052">
    <property type="component" value="Unassembled WGS sequence"/>
</dbReference>
<protein>
    <submittedName>
        <fullName evidence="5">HPr family phosphocarrier protein</fullName>
    </submittedName>
</protein>
<feature type="domain" description="HPr" evidence="4">
    <location>
        <begin position="1"/>
        <end position="90"/>
    </location>
</feature>
<dbReference type="InterPro" id="IPR001020">
    <property type="entry name" value="PTS_HPr_His_P_site"/>
</dbReference>
<proteinExistence type="predicted"/>
<dbReference type="InterPro" id="IPR000032">
    <property type="entry name" value="HPr-like"/>
</dbReference>
<evidence type="ECO:0000259" key="4">
    <source>
        <dbReference type="PROSITE" id="PS51350"/>
    </source>
</evidence>